<comment type="caution">
    <text evidence="1">The sequence shown here is derived from an EMBL/GenBank/DDBJ whole genome shotgun (WGS) entry which is preliminary data.</text>
</comment>
<dbReference type="GO" id="GO:0016787">
    <property type="term" value="F:hydrolase activity"/>
    <property type="evidence" value="ECO:0007669"/>
    <property type="project" value="UniProtKB-KW"/>
</dbReference>
<keyword evidence="2" id="KW-1185">Reference proteome</keyword>
<dbReference type="SUPFAM" id="SSF53474">
    <property type="entry name" value="alpha/beta-Hydrolases"/>
    <property type="match status" value="1"/>
</dbReference>
<dbReference type="InterPro" id="IPR029058">
    <property type="entry name" value="AB_hydrolase_fold"/>
</dbReference>
<protein>
    <submittedName>
        <fullName evidence="1">Alpha/beta hydrolase</fullName>
    </submittedName>
</protein>
<organism evidence="1 2">
    <name type="scientific">Streptomyces fildesensis</name>
    <dbReference type="NCBI Taxonomy" id="375757"/>
    <lineage>
        <taxon>Bacteria</taxon>
        <taxon>Bacillati</taxon>
        <taxon>Actinomycetota</taxon>
        <taxon>Actinomycetes</taxon>
        <taxon>Kitasatosporales</taxon>
        <taxon>Streptomycetaceae</taxon>
        <taxon>Streptomyces</taxon>
    </lineage>
</organism>
<dbReference type="Gene3D" id="3.40.50.1820">
    <property type="entry name" value="alpha/beta hydrolase"/>
    <property type="match status" value="1"/>
</dbReference>
<dbReference type="RefSeq" id="WP_399645644.1">
    <property type="nucleotide sequence ID" value="NZ_JBITYG010000002.1"/>
</dbReference>
<reference evidence="1 2" key="1">
    <citation type="submission" date="2024-10" db="EMBL/GenBank/DDBJ databases">
        <title>The Natural Products Discovery Center: Release of the First 8490 Sequenced Strains for Exploring Actinobacteria Biosynthetic Diversity.</title>
        <authorList>
            <person name="Kalkreuter E."/>
            <person name="Kautsar S.A."/>
            <person name="Yang D."/>
            <person name="Bader C.D."/>
            <person name="Teijaro C.N."/>
            <person name="Fluegel L."/>
            <person name="Davis C.M."/>
            <person name="Simpson J.R."/>
            <person name="Lauterbach L."/>
            <person name="Steele A.D."/>
            <person name="Gui C."/>
            <person name="Meng S."/>
            <person name="Li G."/>
            <person name="Viehrig K."/>
            <person name="Ye F."/>
            <person name="Su P."/>
            <person name="Kiefer A.F."/>
            <person name="Nichols A."/>
            <person name="Cepeda A.J."/>
            <person name="Yan W."/>
            <person name="Fan B."/>
            <person name="Jiang Y."/>
            <person name="Adhikari A."/>
            <person name="Zheng C.-J."/>
            <person name="Schuster L."/>
            <person name="Cowan T.M."/>
            <person name="Smanski M.J."/>
            <person name="Chevrette M.G."/>
            <person name="De Carvalho L.P.S."/>
            <person name="Shen B."/>
        </authorList>
    </citation>
    <scope>NUCLEOTIDE SEQUENCE [LARGE SCALE GENOMIC DNA]</scope>
    <source>
        <strain evidence="1 2">NPDC053399</strain>
    </source>
</reference>
<name>A0ABW8C3K4_9ACTN</name>
<dbReference type="Proteomes" id="UP001614394">
    <property type="component" value="Unassembled WGS sequence"/>
</dbReference>
<dbReference type="EMBL" id="JBITYG010000002">
    <property type="protein sequence ID" value="MFI9100452.1"/>
    <property type="molecule type" value="Genomic_DNA"/>
</dbReference>
<dbReference type="Pfam" id="PF06500">
    <property type="entry name" value="FrsA-like"/>
    <property type="match status" value="1"/>
</dbReference>
<accession>A0ABW8C3K4</accession>
<sequence length="358" mass="37811">MTTRLGADDAIGLEELRGLSLLHAQAQGIEPGAAQELLARITDPWGDRPRSWGRVWSAEGDRLAGQGLHLEASRHYAMARFPYPGDAPRQEAQRRCVAAFDTWRAEQNAGIERLEVPLEDGTAVCWTAGLSATDPKPLIVVMGGIVSVKEQWAPLLVHAEAFGVALAVTELPGVGENTVPYGPRSPRMLSAILDALSGRADVSRTAAIALSFGGHLALRCALVDSRLACVATVGAPLRLFFEDEAWQRQVPRTTLAALAHTTGVPPSLVFGYTRGWGLTDQELGALRIPVHYIAALRDEIVPLGEAAVLRRAAVPGEVTVLDDVHGAPAHLDHTRGLLLGAALAAAAPAAPGAVPEAA</sequence>
<keyword evidence="1" id="KW-0378">Hydrolase</keyword>
<gene>
    <name evidence="1" type="ORF">ACIGXA_07985</name>
</gene>
<evidence type="ECO:0000313" key="2">
    <source>
        <dbReference type="Proteomes" id="UP001614394"/>
    </source>
</evidence>
<proteinExistence type="predicted"/>
<evidence type="ECO:0000313" key="1">
    <source>
        <dbReference type="EMBL" id="MFI9100452.1"/>
    </source>
</evidence>
<dbReference type="InterPro" id="IPR010520">
    <property type="entry name" value="FrsA-like"/>
</dbReference>